<accession>A0AAD9JZ10</accession>
<proteinExistence type="predicted"/>
<organism evidence="1 2">
    <name type="scientific">Paralvinella palmiformis</name>
    <dbReference type="NCBI Taxonomy" id="53620"/>
    <lineage>
        <taxon>Eukaryota</taxon>
        <taxon>Metazoa</taxon>
        <taxon>Spiralia</taxon>
        <taxon>Lophotrochozoa</taxon>
        <taxon>Annelida</taxon>
        <taxon>Polychaeta</taxon>
        <taxon>Sedentaria</taxon>
        <taxon>Canalipalpata</taxon>
        <taxon>Terebellida</taxon>
        <taxon>Terebelliformia</taxon>
        <taxon>Alvinellidae</taxon>
        <taxon>Paralvinella</taxon>
    </lineage>
</organism>
<keyword evidence="2" id="KW-1185">Reference proteome</keyword>
<protein>
    <submittedName>
        <fullName evidence="1">Uncharacterized protein</fullName>
    </submittedName>
</protein>
<dbReference type="AlphaFoldDB" id="A0AAD9JZ10"/>
<evidence type="ECO:0000313" key="2">
    <source>
        <dbReference type="Proteomes" id="UP001208570"/>
    </source>
</evidence>
<sequence>MTLSSRSRSLLLDGWYYGMVCDTMTSYIMKFDITGVTSQSRGYNRKSRAGQRENCCRYFGGDVDAEGEYRNVVRGYRSNTEE</sequence>
<gene>
    <name evidence="1" type="ORF">LSH36_115g09022</name>
</gene>
<evidence type="ECO:0000313" key="1">
    <source>
        <dbReference type="EMBL" id="KAK2161526.1"/>
    </source>
</evidence>
<reference evidence="1" key="1">
    <citation type="journal article" date="2023" name="Mol. Biol. Evol.">
        <title>Third-Generation Sequencing Reveals the Adaptive Role of the Epigenome in Three Deep-Sea Polychaetes.</title>
        <authorList>
            <person name="Perez M."/>
            <person name="Aroh O."/>
            <person name="Sun Y."/>
            <person name="Lan Y."/>
            <person name="Juniper S.K."/>
            <person name="Young C.R."/>
            <person name="Angers B."/>
            <person name="Qian P.Y."/>
        </authorList>
    </citation>
    <scope>NUCLEOTIDE SEQUENCE</scope>
    <source>
        <strain evidence="1">P08H-3</strain>
    </source>
</reference>
<comment type="caution">
    <text evidence="1">The sequence shown here is derived from an EMBL/GenBank/DDBJ whole genome shotgun (WGS) entry which is preliminary data.</text>
</comment>
<dbReference type="Proteomes" id="UP001208570">
    <property type="component" value="Unassembled WGS sequence"/>
</dbReference>
<dbReference type="EMBL" id="JAODUP010000115">
    <property type="protein sequence ID" value="KAK2161526.1"/>
    <property type="molecule type" value="Genomic_DNA"/>
</dbReference>
<name>A0AAD9JZ10_9ANNE</name>